<dbReference type="RefSeq" id="WP_088565120.1">
    <property type="nucleotide sequence ID" value="NZ_CP020946.1"/>
</dbReference>
<evidence type="ECO:0000313" key="3">
    <source>
        <dbReference type="Proteomes" id="UP000197003"/>
    </source>
</evidence>
<organism evidence="2 3">
    <name type="scientific">Bdellovibrio bacteriovorus</name>
    <dbReference type="NCBI Taxonomy" id="959"/>
    <lineage>
        <taxon>Bacteria</taxon>
        <taxon>Pseudomonadati</taxon>
        <taxon>Bdellovibrionota</taxon>
        <taxon>Bdellovibrionia</taxon>
        <taxon>Bdellovibrionales</taxon>
        <taxon>Pseudobdellovibrionaceae</taxon>
        <taxon>Bdellovibrio</taxon>
    </lineage>
</organism>
<dbReference type="EMBL" id="CP020946">
    <property type="protein sequence ID" value="ASD63591.1"/>
    <property type="molecule type" value="Genomic_DNA"/>
</dbReference>
<dbReference type="GO" id="GO:0035438">
    <property type="term" value="F:cyclic-di-GMP binding"/>
    <property type="evidence" value="ECO:0007669"/>
    <property type="project" value="InterPro"/>
</dbReference>
<accession>A0A1Z3N848</accession>
<dbReference type="Proteomes" id="UP000197003">
    <property type="component" value="Chromosome"/>
</dbReference>
<proteinExistence type="predicted"/>
<evidence type="ECO:0000313" key="2">
    <source>
        <dbReference type="EMBL" id="ASD63591.1"/>
    </source>
</evidence>
<protein>
    <submittedName>
        <fullName evidence="2">PilZ domain-containing protein</fullName>
    </submittedName>
</protein>
<dbReference type="InterPro" id="IPR009875">
    <property type="entry name" value="PilZ_domain"/>
</dbReference>
<gene>
    <name evidence="2" type="ORF">B9G79_08390</name>
</gene>
<evidence type="ECO:0000259" key="1">
    <source>
        <dbReference type="Pfam" id="PF07238"/>
    </source>
</evidence>
<reference evidence="2 3" key="1">
    <citation type="submission" date="2017-04" db="EMBL/GenBank/DDBJ databases">
        <title>Whole genome sequence of Bdellovibrio bacteriovorus strain SSB218315.</title>
        <authorList>
            <person name="Oyedara O."/>
            <person name="Rodriguez-Perez M.A."/>
        </authorList>
    </citation>
    <scope>NUCLEOTIDE SEQUENCE [LARGE SCALE GENOMIC DNA]</scope>
    <source>
        <strain evidence="2 3">SSB218315</strain>
    </source>
</reference>
<dbReference type="Pfam" id="PF07238">
    <property type="entry name" value="PilZ"/>
    <property type="match status" value="1"/>
</dbReference>
<name>A0A1Z3N848_BDEBC</name>
<dbReference type="OrthoDB" id="5291343at2"/>
<sequence length="221" mass="25707">MMNTQIFITGTNRIPAQLKNEKNFDCTLIDNPYSLRPLLQNNDVEKIIIVFLPFLEIRHFDLYSYLQKTTRNVKTFFVVNELSSSMKIRLKSRNDFVVLWKTEEANLLKDIQAYLSGRPLELRQDKREMQESRAMVSPSMLPAGMENRGFQPIMGGAFENISLNGSCLKIKAPFYTKKDFVNLTYQNKEGEYVSVEGQVRWSRWNETEQAQELGVQFLTQA</sequence>
<dbReference type="AlphaFoldDB" id="A0A1Z3N848"/>
<feature type="domain" description="PilZ" evidence="1">
    <location>
        <begin position="123"/>
        <end position="218"/>
    </location>
</feature>